<dbReference type="Proteomes" id="UP001239111">
    <property type="component" value="Chromosome 3"/>
</dbReference>
<comment type="caution">
    <text evidence="1">The sequence shown here is derived from an EMBL/GenBank/DDBJ whole genome shotgun (WGS) entry which is preliminary data.</text>
</comment>
<accession>A0ACC2NIC8</accession>
<sequence length="188" mass="21226">MANESIIEDKDACSSGSSSSQSEESSDEEQQFRVPKVNPKQKNDNRGKESKTKNKTISKSSGVTSGGHKSHRKRLRKPPVSNEIASDKNIATLLRSEQLAECIKNGNQIPRKLALNISRKTGFKSVDDLNDYITAHRNKFTVLVDRKERHCQNESNQCNSFRRSDSVDLQLYFSHHFGSQDENMNVTI</sequence>
<reference evidence="1" key="1">
    <citation type="submission" date="2023-04" db="EMBL/GenBank/DDBJ databases">
        <title>A chromosome-level genome assembly of the parasitoid wasp Eretmocerus hayati.</title>
        <authorList>
            <person name="Zhong Y."/>
            <person name="Liu S."/>
            <person name="Liu Y."/>
        </authorList>
    </citation>
    <scope>NUCLEOTIDE SEQUENCE</scope>
    <source>
        <strain evidence="1">ZJU_SS_LIU_2023</strain>
    </source>
</reference>
<proteinExistence type="predicted"/>
<keyword evidence="2" id="KW-1185">Reference proteome</keyword>
<dbReference type="EMBL" id="CM056743">
    <property type="protein sequence ID" value="KAJ8670002.1"/>
    <property type="molecule type" value="Genomic_DNA"/>
</dbReference>
<name>A0ACC2NIC8_9HYME</name>
<evidence type="ECO:0000313" key="2">
    <source>
        <dbReference type="Proteomes" id="UP001239111"/>
    </source>
</evidence>
<protein>
    <submittedName>
        <fullName evidence="1">Uncharacterized protein</fullName>
    </submittedName>
</protein>
<evidence type="ECO:0000313" key="1">
    <source>
        <dbReference type="EMBL" id="KAJ8670002.1"/>
    </source>
</evidence>
<organism evidence="1 2">
    <name type="scientific">Eretmocerus hayati</name>
    <dbReference type="NCBI Taxonomy" id="131215"/>
    <lineage>
        <taxon>Eukaryota</taxon>
        <taxon>Metazoa</taxon>
        <taxon>Ecdysozoa</taxon>
        <taxon>Arthropoda</taxon>
        <taxon>Hexapoda</taxon>
        <taxon>Insecta</taxon>
        <taxon>Pterygota</taxon>
        <taxon>Neoptera</taxon>
        <taxon>Endopterygota</taxon>
        <taxon>Hymenoptera</taxon>
        <taxon>Apocrita</taxon>
        <taxon>Proctotrupomorpha</taxon>
        <taxon>Chalcidoidea</taxon>
        <taxon>Aphelinidae</taxon>
        <taxon>Aphelininae</taxon>
        <taxon>Eretmocerus</taxon>
    </lineage>
</organism>
<gene>
    <name evidence="1" type="ORF">QAD02_001261</name>
</gene>